<accession>A0A162VBW9</accession>
<evidence type="ECO:0000313" key="1">
    <source>
        <dbReference type="EMBL" id="OAD81502.1"/>
    </source>
</evidence>
<gene>
    <name evidence="1" type="ORF">PHYBLDRAFT_139048</name>
</gene>
<dbReference type="VEuPathDB" id="FungiDB:PHYBLDRAFT_139048"/>
<dbReference type="AlphaFoldDB" id="A0A162VBW9"/>
<dbReference type="InParanoid" id="A0A162VBW9"/>
<dbReference type="GeneID" id="28991049"/>
<keyword evidence="2" id="KW-1185">Reference proteome</keyword>
<evidence type="ECO:0000313" key="2">
    <source>
        <dbReference type="Proteomes" id="UP000077315"/>
    </source>
</evidence>
<reference evidence="2" key="1">
    <citation type="submission" date="2015-06" db="EMBL/GenBank/DDBJ databases">
        <title>Expansion of signal transduction pathways in fungi by whole-genome duplication.</title>
        <authorList>
            <consortium name="DOE Joint Genome Institute"/>
            <person name="Corrochano L.M."/>
            <person name="Kuo A."/>
            <person name="Marcet-Houben M."/>
            <person name="Polaino S."/>
            <person name="Salamov A."/>
            <person name="Villalobos J.M."/>
            <person name="Alvarez M.I."/>
            <person name="Avalos J."/>
            <person name="Benito E.P."/>
            <person name="Benoit I."/>
            <person name="Burger G."/>
            <person name="Camino L.P."/>
            <person name="Canovas D."/>
            <person name="Cerda-Olmedo E."/>
            <person name="Cheng J.-F."/>
            <person name="Dominguez A."/>
            <person name="Elias M."/>
            <person name="Eslava A.P."/>
            <person name="Glaser F."/>
            <person name="Grimwood J."/>
            <person name="Gutierrez G."/>
            <person name="Heitman J."/>
            <person name="Henrissat B."/>
            <person name="Iturriaga E.A."/>
            <person name="Lang B.F."/>
            <person name="Lavin J.L."/>
            <person name="Lee S."/>
            <person name="Li W."/>
            <person name="Lindquist E."/>
            <person name="Lopez-Garcia S."/>
            <person name="Luque E.M."/>
            <person name="Marcos A.T."/>
            <person name="Martin J."/>
            <person name="McCluskey K."/>
            <person name="Medina H.R."/>
            <person name="Miralles-Duran A."/>
            <person name="Miyazaki A."/>
            <person name="Munoz-Torres E."/>
            <person name="Oguiza J.A."/>
            <person name="Ohm R."/>
            <person name="Olmedo M."/>
            <person name="Orejas M."/>
            <person name="Ortiz-Castellanos L."/>
            <person name="Pisabarro A.G."/>
            <person name="Rodriguez-Romero J."/>
            <person name="Ruiz-Herrera J."/>
            <person name="Ruiz-Vazquez R."/>
            <person name="Sanz C."/>
            <person name="Schackwitz W."/>
            <person name="Schmutz J."/>
            <person name="Shahriari M."/>
            <person name="Shelest E."/>
            <person name="Silva-Franco F."/>
            <person name="Soanes D."/>
            <person name="Syed K."/>
            <person name="Tagua V.G."/>
            <person name="Talbot N.J."/>
            <person name="Thon M."/>
            <person name="De vries R.P."/>
            <person name="Wiebenga A."/>
            <person name="Yadav J.S."/>
            <person name="Braun E.L."/>
            <person name="Baker S."/>
            <person name="Garre V."/>
            <person name="Horwitz B."/>
            <person name="Torres-Martinez S."/>
            <person name="Idnurm A."/>
            <person name="Herrera-Estrella A."/>
            <person name="Gabaldon T."/>
            <person name="Grigoriev I.V."/>
        </authorList>
    </citation>
    <scope>NUCLEOTIDE SEQUENCE [LARGE SCALE GENOMIC DNA]</scope>
    <source>
        <strain evidence="2">NRRL 1555(-)</strain>
    </source>
</reference>
<dbReference type="Proteomes" id="UP000077315">
    <property type="component" value="Unassembled WGS sequence"/>
</dbReference>
<dbReference type="RefSeq" id="XP_018299542.1">
    <property type="nucleotide sequence ID" value="XM_018430143.1"/>
</dbReference>
<organism evidence="1 2">
    <name type="scientific">Phycomyces blakesleeanus (strain ATCC 8743b / DSM 1359 / FGSC 10004 / NBRC 33097 / NRRL 1555)</name>
    <dbReference type="NCBI Taxonomy" id="763407"/>
    <lineage>
        <taxon>Eukaryota</taxon>
        <taxon>Fungi</taxon>
        <taxon>Fungi incertae sedis</taxon>
        <taxon>Mucoromycota</taxon>
        <taxon>Mucoromycotina</taxon>
        <taxon>Mucoromycetes</taxon>
        <taxon>Mucorales</taxon>
        <taxon>Phycomycetaceae</taxon>
        <taxon>Phycomyces</taxon>
    </lineage>
</organism>
<proteinExistence type="predicted"/>
<dbReference type="EMBL" id="KV440971">
    <property type="protein sequence ID" value="OAD81502.1"/>
    <property type="molecule type" value="Genomic_DNA"/>
</dbReference>
<protein>
    <submittedName>
        <fullName evidence="1">Uncharacterized protein</fullName>
    </submittedName>
</protein>
<name>A0A162VBW9_PHYB8</name>
<sequence length="145" mass="16489">MSKKYIVAKLLRNLQNSRVNLFSFFWRTALPPLEHPELIPTLHPELIIASPFVAALRTGCQHLKDFHTTHFRKICQINPPLSNHVPTLTLTQWKKIGIFPYTSLYETFDTAHYINPCPVAHTSITSLPQPSRLQCAPFASMALIA</sequence>